<proteinExistence type="inferred from homology"/>
<keyword evidence="8" id="KW-0732">Signal</keyword>
<dbReference type="PANTHER" id="PTHR18929">
    <property type="entry name" value="PROTEIN DISULFIDE ISOMERASE"/>
    <property type="match status" value="1"/>
</dbReference>
<dbReference type="InterPro" id="IPR036249">
    <property type="entry name" value="Thioredoxin-like_sf"/>
</dbReference>
<evidence type="ECO:0000313" key="10">
    <source>
        <dbReference type="EMBL" id="KAK9762307.1"/>
    </source>
</evidence>
<dbReference type="CDD" id="cd02961">
    <property type="entry name" value="PDI_a_family"/>
    <property type="match status" value="1"/>
</dbReference>
<protein>
    <recommendedName>
        <fullName evidence="4">protein disulfide-isomerase</fullName>
        <ecNumber evidence="4">5.3.4.1</ecNumber>
    </recommendedName>
</protein>
<dbReference type="Pfam" id="PF00085">
    <property type="entry name" value="Thioredoxin"/>
    <property type="match status" value="2"/>
</dbReference>
<feature type="signal peptide" evidence="8">
    <location>
        <begin position="1"/>
        <end position="17"/>
    </location>
</feature>
<comment type="subcellular location">
    <subcellularLocation>
        <location evidence="2">Endoplasmic reticulum lumen</location>
    </subcellularLocation>
</comment>
<feature type="chain" id="PRO_5045516591" description="protein disulfide-isomerase" evidence="8">
    <location>
        <begin position="18"/>
        <end position="498"/>
    </location>
</feature>
<dbReference type="Gene3D" id="3.40.30.10">
    <property type="entry name" value="Glutaredoxin"/>
    <property type="match status" value="4"/>
</dbReference>
<dbReference type="CDD" id="cd02981">
    <property type="entry name" value="PDI_b_family"/>
    <property type="match status" value="1"/>
</dbReference>
<dbReference type="PANTHER" id="PTHR18929:SF132">
    <property type="entry name" value="PROTEIN DISULFIDE-ISOMERASE A3"/>
    <property type="match status" value="1"/>
</dbReference>
<evidence type="ECO:0000256" key="4">
    <source>
        <dbReference type="ARBA" id="ARBA00012723"/>
    </source>
</evidence>
<evidence type="ECO:0000256" key="7">
    <source>
        <dbReference type="ARBA" id="ARBA00023284"/>
    </source>
</evidence>
<keyword evidence="5" id="KW-0256">Endoplasmic reticulum</keyword>
<evidence type="ECO:0000256" key="8">
    <source>
        <dbReference type="SAM" id="SignalP"/>
    </source>
</evidence>
<evidence type="ECO:0000256" key="2">
    <source>
        <dbReference type="ARBA" id="ARBA00004319"/>
    </source>
</evidence>
<keyword evidence="11" id="KW-1185">Reference proteome</keyword>
<organism evidence="10 11">
    <name type="scientific">Basidiobolus ranarum</name>
    <dbReference type="NCBI Taxonomy" id="34480"/>
    <lineage>
        <taxon>Eukaryota</taxon>
        <taxon>Fungi</taxon>
        <taxon>Fungi incertae sedis</taxon>
        <taxon>Zoopagomycota</taxon>
        <taxon>Entomophthoromycotina</taxon>
        <taxon>Basidiobolomycetes</taxon>
        <taxon>Basidiobolales</taxon>
        <taxon>Basidiobolaceae</taxon>
        <taxon>Basidiobolus</taxon>
    </lineage>
</organism>
<evidence type="ECO:0000256" key="1">
    <source>
        <dbReference type="ARBA" id="ARBA00001182"/>
    </source>
</evidence>
<dbReference type="Pfam" id="PF13848">
    <property type="entry name" value="Thioredoxin_6"/>
    <property type="match status" value="1"/>
</dbReference>
<dbReference type="EMBL" id="JASJQH010001011">
    <property type="protein sequence ID" value="KAK9762307.1"/>
    <property type="molecule type" value="Genomic_DNA"/>
</dbReference>
<sequence>MLRYRTLVLTFFSFASSQTISPLTPSNFDQTVDISPLTLIRFHAPWSKRSKETESTFHSVALELKDQIKFATLDCSEASDLCSKYEIWELPALKIFRNGTKYDYSGPSESQGMMEYLKRQALPTLTQVNAENFNEFKDHDEIVIVGFLDNNEKEHQILREIALKFRDQFQTGISTDITLMDKLQITPPALMLYHREIDTSFKYEGAISATEVTQFIKSSSVPLISDMTPESYEIIREVDLPIAFIFYTSSQERAYLKKRLHKVAKELRGSISFGLIDGVEYEVFAELLNVDPKMPAVVIQTPFNNAKYVLPQDIPINSESVSTFAHQFLKGEVEPSLLSDEIPTKNEGLVKVVVGKEFNRIVMDTTKDVVVEFYESWCDTDCNEIDPLYEVVARKFSKQENLLFTKMNMKNNELPIEHALEVIGFPSVKLFKAGKTKEVIEFEGSQEVNAFIDFLKKYSTSPIEIEKISDLEEYQLILQMQKEHDKYGRPLLPIHDEL</sequence>
<feature type="domain" description="Thioredoxin" evidence="9">
    <location>
        <begin position="315"/>
        <end position="460"/>
    </location>
</feature>
<evidence type="ECO:0000259" key="9">
    <source>
        <dbReference type="PROSITE" id="PS51352"/>
    </source>
</evidence>
<dbReference type="CDD" id="cd02982">
    <property type="entry name" value="PDI_b'_family"/>
    <property type="match status" value="1"/>
</dbReference>
<reference evidence="10 11" key="1">
    <citation type="submission" date="2023-04" db="EMBL/GenBank/DDBJ databases">
        <title>Genome of Basidiobolus ranarum AG-B5.</title>
        <authorList>
            <person name="Stajich J.E."/>
            <person name="Carter-House D."/>
            <person name="Gryganskyi A."/>
        </authorList>
    </citation>
    <scope>NUCLEOTIDE SEQUENCE [LARGE SCALE GENOMIC DNA]</scope>
    <source>
        <strain evidence="10 11">AG-B5</strain>
    </source>
</reference>
<dbReference type="GO" id="GO:0003756">
    <property type="term" value="F:protein disulfide isomerase activity"/>
    <property type="evidence" value="ECO:0007669"/>
    <property type="project" value="UniProtKB-EC"/>
</dbReference>
<evidence type="ECO:0000313" key="11">
    <source>
        <dbReference type="Proteomes" id="UP001479436"/>
    </source>
</evidence>
<gene>
    <name evidence="10" type="primary">PDI1_3</name>
    <name evidence="10" type="ORF">K7432_012097</name>
</gene>
<evidence type="ECO:0000256" key="6">
    <source>
        <dbReference type="ARBA" id="ARBA00023235"/>
    </source>
</evidence>
<name>A0ABR2WLC8_9FUNG</name>
<evidence type="ECO:0000256" key="5">
    <source>
        <dbReference type="ARBA" id="ARBA00022824"/>
    </source>
</evidence>
<comment type="catalytic activity">
    <reaction evidence="1">
        <text>Catalyzes the rearrangement of -S-S- bonds in proteins.</text>
        <dbReference type="EC" id="5.3.4.1"/>
    </reaction>
</comment>
<keyword evidence="6 10" id="KW-0413">Isomerase</keyword>
<comment type="similarity">
    <text evidence="3">Belongs to the protein disulfide isomerase family.</text>
</comment>
<comment type="caution">
    <text evidence="10">The sequence shown here is derived from an EMBL/GenBank/DDBJ whole genome shotgun (WGS) entry which is preliminary data.</text>
</comment>
<keyword evidence="7" id="KW-0676">Redox-active center</keyword>
<evidence type="ECO:0000256" key="3">
    <source>
        <dbReference type="ARBA" id="ARBA00006347"/>
    </source>
</evidence>
<dbReference type="EC" id="5.3.4.1" evidence="4"/>
<dbReference type="InterPro" id="IPR013766">
    <property type="entry name" value="Thioredoxin_domain"/>
</dbReference>
<dbReference type="Proteomes" id="UP001479436">
    <property type="component" value="Unassembled WGS sequence"/>
</dbReference>
<accession>A0ABR2WLC8</accession>
<dbReference type="PROSITE" id="PS51352">
    <property type="entry name" value="THIOREDOXIN_2"/>
    <property type="match status" value="1"/>
</dbReference>
<dbReference type="SUPFAM" id="SSF52833">
    <property type="entry name" value="Thioredoxin-like"/>
    <property type="match status" value="4"/>
</dbReference>